<accession>A0ABS2IDY3</accession>
<feature type="domain" description="Alpha/beta hydrolase fold-3" evidence="2">
    <location>
        <begin position="78"/>
        <end position="277"/>
    </location>
</feature>
<evidence type="ECO:0000256" key="1">
    <source>
        <dbReference type="ARBA" id="ARBA00022801"/>
    </source>
</evidence>
<evidence type="ECO:0000313" key="3">
    <source>
        <dbReference type="EMBL" id="MBM7061309.1"/>
    </source>
</evidence>
<dbReference type="EMBL" id="JAFEUP010000003">
    <property type="protein sequence ID" value="MBM7061309.1"/>
    <property type="molecule type" value="Genomic_DNA"/>
</dbReference>
<dbReference type="Proteomes" id="UP000717995">
    <property type="component" value="Unassembled WGS sequence"/>
</dbReference>
<keyword evidence="1 3" id="KW-0378">Hydrolase</keyword>
<evidence type="ECO:0000313" key="4">
    <source>
        <dbReference type="Proteomes" id="UP000717995"/>
    </source>
</evidence>
<dbReference type="Pfam" id="PF07859">
    <property type="entry name" value="Abhydrolase_3"/>
    <property type="match status" value="1"/>
</dbReference>
<sequence length="297" mass="32525">MPSLQHRLVVLALRLIRRKRIWTSIPNLHASLAEVRRSGPERPSPQLQDELHVQHEWLDGQELYTLAPSEPVAGAKHLLYLHGGAYVRPISRYHWGLLADLVRRSGCTVSVPLYPLAPEHTCTQALAFVRQAWALARERAGERPLLLGGDSAGGGLALALAFDLRERGEALPERLLLNCPWADVRLTNPECAAIEPRDPMLAITGTREAGRLYAGERALDDPAVSPLTGEFSGLPPLLLIVGTRDSACPDALLMADKARAQGVSVELVRGEGLVHVWPLFPIPEADAVRERLAGLLR</sequence>
<evidence type="ECO:0000259" key="2">
    <source>
        <dbReference type="Pfam" id="PF07859"/>
    </source>
</evidence>
<dbReference type="InterPro" id="IPR013094">
    <property type="entry name" value="AB_hydrolase_3"/>
</dbReference>
<reference evidence="3 4" key="1">
    <citation type="submission" date="2021-02" db="EMBL/GenBank/DDBJ databases">
        <authorList>
            <person name="Lee D.-H."/>
        </authorList>
    </citation>
    <scope>NUCLEOTIDE SEQUENCE [LARGE SCALE GENOMIC DNA]</scope>
    <source>
        <strain evidence="3 4">UL073</strain>
    </source>
</reference>
<dbReference type="InterPro" id="IPR050300">
    <property type="entry name" value="GDXG_lipolytic_enzyme"/>
</dbReference>
<dbReference type="RefSeq" id="WP_205348497.1">
    <property type="nucleotide sequence ID" value="NZ_JAFEUP010000003.1"/>
</dbReference>
<protein>
    <submittedName>
        <fullName evidence="3">Alpha/beta hydrolase</fullName>
    </submittedName>
</protein>
<dbReference type="PANTHER" id="PTHR48081">
    <property type="entry name" value="AB HYDROLASE SUPERFAMILY PROTEIN C4A8.06C"/>
    <property type="match status" value="1"/>
</dbReference>
<organism evidence="3 4">
    <name type="scientific">Zestomonas insulae</name>
    <dbReference type="NCBI Taxonomy" id="2809017"/>
    <lineage>
        <taxon>Bacteria</taxon>
        <taxon>Pseudomonadati</taxon>
        <taxon>Pseudomonadota</taxon>
        <taxon>Gammaproteobacteria</taxon>
        <taxon>Pseudomonadales</taxon>
        <taxon>Pseudomonadaceae</taxon>
        <taxon>Zestomonas</taxon>
    </lineage>
</organism>
<gene>
    <name evidence="3" type="ORF">JQX08_11395</name>
</gene>
<name>A0ABS2IDY3_9GAMM</name>
<dbReference type="Gene3D" id="3.40.50.1820">
    <property type="entry name" value="alpha/beta hydrolase"/>
    <property type="match status" value="1"/>
</dbReference>
<dbReference type="PANTHER" id="PTHR48081:SF8">
    <property type="entry name" value="ALPHA_BETA HYDROLASE FOLD-3 DOMAIN-CONTAINING PROTEIN-RELATED"/>
    <property type="match status" value="1"/>
</dbReference>
<dbReference type="GO" id="GO:0016787">
    <property type="term" value="F:hydrolase activity"/>
    <property type="evidence" value="ECO:0007669"/>
    <property type="project" value="UniProtKB-KW"/>
</dbReference>
<dbReference type="SUPFAM" id="SSF53474">
    <property type="entry name" value="alpha/beta-Hydrolases"/>
    <property type="match status" value="1"/>
</dbReference>
<dbReference type="InterPro" id="IPR029058">
    <property type="entry name" value="AB_hydrolase_fold"/>
</dbReference>
<keyword evidence="4" id="KW-1185">Reference proteome</keyword>
<comment type="caution">
    <text evidence="3">The sequence shown here is derived from an EMBL/GenBank/DDBJ whole genome shotgun (WGS) entry which is preliminary data.</text>
</comment>
<proteinExistence type="predicted"/>